<keyword evidence="1" id="KW-0472">Membrane</keyword>
<reference evidence="2 3" key="1">
    <citation type="journal article" date="2018" name="Sci. Rep.">
        <title>Rhizobium tumorigenes sp. nov., a novel plant tumorigenic bacterium isolated from cane gall tumors on thornless blackberry.</title>
        <authorList>
            <person name="Kuzmanovi N."/>
            <person name="Smalla K."/>
            <person name="Gronow S."/>
            <person name="PuBawska J."/>
        </authorList>
    </citation>
    <scope>NUCLEOTIDE SEQUENCE [LARGE SCALE GENOMIC DNA]</scope>
    <source>
        <strain evidence="2 3">CCBAU 85046</strain>
    </source>
</reference>
<dbReference type="EMBL" id="PCDP01000069">
    <property type="protein sequence ID" value="PZM08436.1"/>
    <property type="molecule type" value="Genomic_DNA"/>
</dbReference>
<dbReference type="Pfam" id="PF19495">
    <property type="entry name" value="DUF6030"/>
    <property type="match status" value="1"/>
</dbReference>
<protein>
    <recommendedName>
        <fullName evidence="4">Exopolysaccharide biosynthesis protein</fullName>
    </recommendedName>
</protein>
<accession>A0A2W4DWX6</accession>
<keyword evidence="1" id="KW-0812">Transmembrane</keyword>
<proteinExistence type="predicted"/>
<feature type="transmembrane region" description="Helical" evidence="1">
    <location>
        <begin position="12"/>
        <end position="32"/>
    </location>
</feature>
<gene>
    <name evidence="2" type="ORF">CPY51_28625</name>
</gene>
<name>A0A2W4DWX6_9HYPH</name>
<dbReference type="RefSeq" id="WP_111163617.1">
    <property type="nucleotide sequence ID" value="NZ_PCDP01000069.1"/>
</dbReference>
<comment type="caution">
    <text evidence="2">The sequence shown here is derived from an EMBL/GenBank/DDBJ whole genome shotgun (WGS) entry which is preliminary data.</text>
</comment>
<dbReference type="AlphaFoldDB" id="A0A2W4DWX6"/>
<evidence type="ECO:0000256" key="1">
    <source>
        <dbReference type="SAM" id="Phobius"/>
    </source>
</evidence>
<evidence type="ECO:0000313" key="3">
    <source>
        <dbReference type="Proteomes" id="UP000248925"/>
    </source>
</evidence>
<dbReference type="InterPro" id="IPR046071">
    <property type="entry name" value="DUF6030"/>
</dbReference>
<organism evidence="2 3">
    <name type="scientific">Rhizobium tubonense</name>
    <dbReference type="NCBI Taxonomy" id="484088"/>
    <lineage>
        <taxon>Bacteria</taxon>
        <taxon>Pseudomonadati</taxon>
        <taxon>Pseudomonadota</taxon>
        <taxon>Alphaproteobacteria</taxon>
        <taxon>Hyphomicrobiales</taxon>
        <taxon>Rhizobiaceae</taxon>
        <taxon>Rhizobium/Agrobacterium group</taxon>
        <taxon>Rhizobium</taxon>
    </lineage>
</organism>
<evidence type="ECO:0008006" key="4">
    <source>
        <dbReference type="Google" id="ProtNLM"/>
    </source>
</evidence>
<dbReference type="Proteomes" id="UP000248925">
    <property type="component" value="Unassembled WGS sequence"/>
</dbReference>
<sequence>MTGTPPRRKNRTVFWITTILVAFAVAATVLLANDMRNLRLIAERYHLNWFDHKQEIAPKIVAAKPRTKLNRVEARVPNRFFKEPSNAPGTFVRTWRISGETLCTKLAEAGVPVGNWQPTAPGAGTFECTNAPIDATDDASDVASFVVTVRGTTSSAVSDIRMKVVIPFTPAGMAVRDKFLTVVTMLIEQSGWLDYKNSFGSVSRLENVAQPAFGAKLTFFHEYNNIRHCTLLLELQNQTPEQRLASAYFEKARWLPLPPPGLTQ</sequence>
<dbReference type="OrthoDB" id="8282592at2"/>
<evidence type="ECO:0000313" key="2">
    <source>
        <dbReference type="EMBL" id="PZM08436.1"/>
    </source>
</evidence>
<keyword evidence="1" id="KW-1133">Transmembrane helix</keyword>
<keyword evidence="3" id="KW-1185">Reference proteome</keyword>